<accession>A0A0F9TRQ3</accession>
<organism evidence="1">
    <name type="scientific">marine sediment metagenome</name>
    <dbReference type="NCBI Taxonomy" id="412755"/>
    <lineage>
        <taxon>unclassified sequences</taxon>
        <taxon>metagenomes</taxon>
        <taxon>ecological metagenomes</taxon>
    </lineage>
</organism>
<evidence type="ECO:0000313" key="1">
    <source>
        <dbReference type="EMBL" id="KKN77632.1"/>
    </source>
</evidence>
<name>A0A0F9TRQ3_9ZZZZ</name>
<sequence length="47" mass="5533">MTSDEKFEQIYFLIDKLVDEARIEGTIQHINILDTIDLLQKEVNRAL</sequence>
<protein>
    <submittedName>
        <fullName evidence="1">Uncharacterized protein</fullName>
    </submittedName>
</protein>
<gene>
    <name evidence="1" type="ORF">LCGC14_0357570</name>
</gene>
<proteinExistence type="predicted"/>
<dbReference type="EMBL" id="LAZR01000275">
    <property type="protein sequence ID" value="KKN77632.1"/>
    <property type="molecule type" value="Genomic_DNA"/>
</dbReference>
<reference evidence="1" key="1">
    <citation type="journal article" date="2015" name="Nature">
        <title>Complex archaea that bridge the gap between prokaryotes and eukaryotes.</title>
        <authorList>
            <person name="Spang A."/>
            <person name="Saw J.H."/>
            <person name="Jorgensen S.L."/>
            <person name="Zaremba-Niedzwiedzka K."/>
            <person name="Martijn J."/>
            <person name="Lind A.E."/>
            <person name="van Eijk R."/>
            <person name="Schleper C."/>
            <person name="Guy L."/>
            <person name="Ettema T.J."/>
        </authorList>
    </citation>
    <scope>NUCLEOTIDE SEQUENCE</scope>
</reference>
<comment type="caution">
    <text evidence="1">The sequence shown here is derived from an EMBL/GenBank/DDBJ whole genome shotgun (WGS) entry which is preliminary data.</text>
</comment>
<dbReference type="AlphaFoldDB" id="A0A0F9TRQ3"/>